<dbReference type="AlphaFoldDB" id="A0A812PUC8"/>
<dbReference type="PROSITE" id="PS51184">
    <property type="entry name" value="JMJC"/>
    <property type="match status" value="1"/>
</dbReference>
<sequence length="129" mass="14175">MAEVYAPPAPLKTPLRIFAMDGLAAGHGMHRHKEAWLVSLIGRKVWWAAPPSAEPAESNSEGRPVFPYKAMDREEGGWPCAWLLDEARAPPGTRRCVQQSGEMVVLPSGWWHMTCSLDELNLAVGGQEA</sequence>
<dbReference type="OrthoDB" id="438164at2759"/>
<dbReference type="Proteomes" id="UP000604046">
    <property type="component" value="Unassembled WGS sequence"/>
</dbReference>
<reference evidence="2" key="1">
    <citation type="submission" date="2021-02" db="EMBL/GenBank/DDBJ databases">
        <authorList>
            <person name="Dougan E. K."/>
            <person name="Rhodes N."/>
            <person name="Thang M."/>
            <person name="Chan C."/>
        </authorList>
    </citation>
    <scope>NUCLEOTIDE SEQUENCE</scope>
</reference>
<evidence type="ECO:0000313" key="3">
    <source>
        <dbReference type="Proteomes" id="UP000604046"/>
    </source>
</evidence>
<evidence type="ECO:0000313" key="2">
    <source>
        <dbReference type="EMBL" id="CAE7355766.1"/>
    </source>
</evidence>
<comment type="caution">
    <text evidence="2">The sequence shown here is derived from an EMBL/GenBank/DDBJ whole genome shotgun (WGS) entry which is preliminary data.</text>
</comment>
<gene>
    <name evidence="2" type="ORF">SNAT2548_LOCUS18918</name>
</gene>
<keyword evidence="3" id="KW-1185">Reference proteome</keyword>
<feature type="domain" description="JmjC" evidence="1">
    <location>
        <begin position="1"/>
        <end position="129"/>
    </location>
</feature>
<dbReference type="InterPro" id="IPR003347">
    <property type="entry name" value="JmjC_dom"/>
</dbReference>
<accession>A0A812PUC8</accession>
<dbReference type="EMBL" id="CAJNDS010002158">
    <property type="protein sequence ID" value="CAE7355766.1"/>
    <property type="molecule type" value="Genomic_DNA"/>
</dbReference>
<dbReference type="Gene3D" id="2.60.120.650">
    <property type="entry name" value="Cupin"/>
    <property type="match status" value="1"/>
</dbReference>
<evidence type="ECO:0000259" key="1">
    <source>
        <dbReference type="PROSITE" id="PS51184"/>
    </source>
</evidence>
<dbReference type="SUPFAM" id="SSF51197">
    <property type="entry name" value="Clavaminate synthase-like"/>
    <property type="match status" value="1"/>
</dbReference>
<protein>
    <recommendedName>
        <fullName evidence="1">JmjC domain-containing protein</fullName>
    </recommendedName>
</protein>
<organism evidence="2 3">
    <name type="scientific">Symbiodinium natans</name>
    <dbReference type="NCBI Taxonomy" id="878477"/>
    <lineage>
        <taxon>Eukaryota</taxon>
        <taxon>Sar</taxon>
        <taxon>Alveolata</taxon>
        <taxon>Dinophyceae</taxon>
        <taxon>Suessiales</taxon>
        <taxon>Symbiodiniaceae</taxon>
        <taxon>Symbiodinium</taxon>
    </lineage>
</organism>
<proteinExistence type="predicted"/>
<name>A0A812PUC8_9DINO</name>